<evidence type="ECO:0000259" key="10">
    <source>
        <dbReference type="PROSITE" id="PS51330"/>
    </source>
</evidence>
<dbReference type="Proteomes" id="UP001201812">
    <property type="component" value="Unassembled WGS sequence"/>
</dbReference>
<dbReference type="PRINTS" id="PR00070">
    <property type="entry name" value="DHFR"/>
</dbReference>
<proteinExistence type="inferred from homology"/>
<sequence length="202" mass="23628">MKILDFSRKFALSSLAMQRMNMIVAVDANYGIGRNNDLPWKLPKEYAHFVRETTKVQDENKINAVIMGRRCWESIPEKYRPLKNRINVVLSRTMEPVILGDFVVTRSLDEALKVLSESEQFKDRVETIWNAGGRDVYAEGLTHPWMHKLVITRIEKEFECDVKFPDVDWSKFEANDDYVGTEVEKCEEKGVVWRVFSYTRKA</sequence>
<comment type="catalytic activity">
    <reaction evidence="8">
        <text>(6S)-5,6,7,8-tetrahydrofolate + NADP(+) = 7,8-dihydrofolate + NADPH + H(+)</text>
        <dbReference type="Rhea" id="RHEA:15009"/>
        <dbReference type="ChEBI" id="CHEBI:15378"/>
        <dbReference type="ChEBI" id="CHEBI:57451"/>
        <dbReference type="ChEBI" id="CHEBI:57453"/>
        <dbReference type="ChEBI" id="CHEBI:57783"/>
        <dbReference type="ChEBI" id="CHEBI:58349"/>
        <dbReference type="EC" id="1.5.1.3"/>
    </reaction>
</comment>
<comment type="pathway">
    <text evidence="1">Cofactor biosynthesis; tetrahydrofolate biosynthesis; 5,6,7,8-tetrahydrofolate from 7,8-dihydrofolate: step 1/1.</text>
</comment>
<evidence type="ECO:0000256" key="3">
    <source>
        <dbReference type="ARBA" id="ARBA00012856"/>
    </source>
</evidence>
<evidence type="ECO:0000313" key="11">
    <source>
        <dbReference type="EMBL" id="KAI1706032.1"/>
    </source>
</evidence>
<reference evidence="11" key="1">
    <citation type="submission" date="2022-01" db="EMBL/GenBank/DDBJ databases">
        <title>Genome Sequence Resource for Two Populations of Ditylenchus destructor, the Migratory Endoparasitic Phytonematode.</title>
        <authorList>
            <person name="Zhang H."/>
            <person name="Lin R."/>
            <person name="Xie B."/>
        </authorList>
    </citation>
    <scope>NUCLEOTIDE SEQUENCE</scope>
    <source>
        <strain evidence="11">BazhouSP</strain>
    </source>
</reference>
<dbReference type="FunFam" id="3.40.430.10:FF:000002">
    <property type="entry name" value="Dihydrofolate reductase"/>
    <property type="match status" value="1"/>
</dbReference>
<dbReference type="Pfam" id="PF00186">
    <property type="entry name" value="DHFR_1"/>
    <property type="match status" value="1"/>
</dbReference>
<evidence type="ECO:0000313" key="12">
    <source>
        <dbReference type="Proteomes" id="UP001201812"/>
    </source>
</evidence>
<keyword evidence="6" id="KW-0560">Oxidoreductase</keyword>
<dbReference type="GO" id="GO:0050661">
    <property type="term" value="F:NADP binding"/>
    <property type="evidence" value="ECO:0007669"/>
    <property type="project" value="InterPro"/>
</dbReference>
<feature type="domain" description="DHFR" evidence="10">
    <location>
        <begin position="19"/>
        <end position="200"/>
    </location>
</feature>
<comment type="caution">
    <text evidence="11">The sequence shown here is derived from an EMBL/GenBank/DDBJ whole genome shotgun (WGS) entry which is preliminary data.</text>
</comment>
<dbReference type="SUPFAM" id="SSF53597">
    <property type="entry name" value="Dihydrofolate reductase-like"/>
    <property type="match status" value="1"/>
</dbReference>
<protein>
    <recommendedName>
        <fullName evidence="3">dihydrofolate reductase</fullName>
        <ecNumber evidence="3">1.5.1.3</ecNumber>
    </recommendedName>
</protein>
<dbReference type="AlphaFoldDB" id="A0AAD4MUW1"/>
<accession>A0AAD4MUW1</accession>
<dbReference type="GO" id="GO:0046655">
    <property type="term" value="P:folic acid metabolic process"/>
    <property type="evidence" value="ECO:0007669"/>
    <property type="project" value="TreeGrafter"/>
</dbReference>
<keyword evidence="5" id="KW-0521">NADP</keyword>
<evidence type="ECO:0000256" key="4">
    <source>
        <dbReference type="ARBA" id="ARBA00022563"/>
    </source>
</evidence>
<dbReference type="GO" id="GO:0046654">
    <property type="term" value="P:tetrahydrofolate biosynthetic process"/>
    <property type="evidence" value="ECO:0007669"/>
    <property type="project" value="InterPro"/>
</dbReference>
<dbReference type="GO" id="GO:0005739">
    <property type="term" value="C:mitochondrion"/>
    <property type="evidence" value="ECO:0007669"/>
    <property type="project" value="TreeGrafter"/>
</dbReference>
<dbReference type="InterPro" id="IPR017925">
    <property type="entry name" value="DHFR_CS"/>
</dbReference>
<gene>
    <name evidence="11" type="ORF">DdX_13262</name>
</gene>
<evidence type="ECO:0000256" key="8">
    <source>
        <dbReference type="ARBA" id="ARBA00048873"/>
    </source>
</evidence>
<evidence type="ECO:0000256" key="6">
    <source>
        <dbReference type="ARBA" id="ARBA00023002"/>
    </source>
</evidence>
<keyword evidence="12" id="KW-1185">Reference proteome</keyword>
<evidence type="ECO:0000256" key="9">
    <source>
        <dbReference type="RuleBase" id="RU004474"/>
    </source>
</evidence>
<evidence type="ECO:0000256" key="1">
    <source>
        <dbReference type="ARBA" id="ARBA00004903"/>
    </source>
</evidence>
<dbReference type="InterPro" id="IPR012259">
    <property type="entry name" value="DHFR"/>
</dbReference>
<dbReference type="CDD" id="cd00209">
    <property type="entry name" value="DHFR"/>
    <property type="match status" value="1"/>
</dbReference>
<evidence type="ECO:0000256" key="5">
    <source>
        <dbReference type="ARBA" id="ARBA00022857"/>
    </source>
</evidence>
<organism evidence="11 12">
    <name type="scientific">Ditylenchus destructor</name>
    <dbReference type="NCBI Taxonomy" id="166010"/>
    <lineage>
        <taxon>Eukaryota</taxon>
        <taxon>Metazoa</taxon>
        <taxon>Ecdysozoa</taxon>
        <taxon>Nematoda</taxon>
        <taxon>Chromadorea</taxon>
        <taxon>Rhabditida</taxon>
        <taxon>Tylenchina</taxon>
        <taxon>Tylenchomorpha</taxon>
        <taxon>Sphaerularioidea</taxon>
        <taxon>Anguinidae</taxon>
        <taxon>Anguininae</taxon>
        <taxon>Ditylenchus</taxon>
    </lineage>
</organism>
<dbReference type="InterPro" id="IPR001796">
    <property type="entry name" value="DHFR_dom"/>
</dbReference>
<dbReference type="InterPro" id="IPR024072">
    <property type="entry name" value="DHFR-like_dom_sf"/>
</dbReference>
<dbReference type="GO" id="GO:0046452">
    <property type="term" value="P:dihydrofolate metabolic process"/>
    <property type="evidence" value="ECO:0007669"/>
    <property type="project" value="TreeGrafter"/>
</dbReference>
<dbReference type="PROSITE" id="PS00075">
    <property type="entry name" value="DHFR_1"/>
    <property type="match status" value="1"/>
</dbReference>
<evidence type="ECO:0000256" key="7">
    <source>
        <dbReference type="ARBA" id="ARBA00025067"/>
    </source>
</evidence>
<keyword evidence="4" id="KW-0554">One-carbon metabolism</keyword>
<dbReference type="Gene3D" id="3.40.430.10">
    <property type="entry name" value="Dihydrofolate Reductase, subunit A"/>
    <property type="match status" value="1"/>
</dbReference>
<evidence type="ECO:0000256" key="2">
    <source>
        <dbReference type="ARBA" id="ARBA00009539"/>
    </source>
</evidence>
<comment type="function">
    <text evidence="7">Key enzyme in folate metabolism. Catalyzes an essential reaction for de novo glycine and purine synthesis, and for DNA precursor synthesis.</text>
</comment>
<dbReference type="GO" id="GO:0006730">
    <property type="term" value="P:one-carbon metabolic process"/>
    <property type="evidence" value="ECO:0007669"/>
    <property type="project" value="UniProtKB-KW"/>
</dbReference>
<dbReference type="PROSITE" id="PS51330">
    <property type="entry name" value="DHFR_2"/>
    <property type="match status" value="1"/>
</dbReference>
<dbReference type="GO" id="GO:0004146">
    <property type="term" value="F:dihydrofolate reductase activity"/>
    <property type="evidence" value="ECO:0007669"/>
    <property type="project" value="UniProtKB-EC"/>
</dbReference>
<dbReference type="PANTHER" id="PTHR48069">
    <property type="entry name" value="DIHYDROFOLATE REDUCTASE"/>
    <property type="match status" value="1"/>
</dbReference>
<dbReference type="EC" id="1.5.1.3" evidence="3"/>
<comment type="similarity">
    <text evidence="2 9">Belongs to the dihydrofolate reductase family.</text>
</comment>
<dbReference type="EMBL" id="JAKKPZ010000051">
    <property type="protein sequence ID" value="KAI1706032.1"/>
    <property type="molecule type" value="Genomic_DNA"/>
</dbReference>
<name>A0AAD4MUW1_9BILA</name>
<dbReference type="PANTHER" id="PTHR48069:SF3">
    <property type="entry name" value="DIHYDROFOLATE REDUCTASE"/>
    <property type="match status" value="1"/>
</dbReference>